<accession>A0A507C919</accession>
<dbReference type="GO" id="GO:0005789">
    <property type="term" value="C:endoplasmic reticulum membrane"/>
    <property type="evidence" value="ECO:0007669"/>
    <property type="project" value="UniProtKB-SubCell"/>
</dbReference>
<keyword evidence="3 7" id="KW-0812">Transmembrane</keyword>
<sequence>MFFLLRYSRALEEGSFRNRTADYVWMLLLGAISIVIITPFTTPRASIPFLSSPLTFFLVYVWSRRNPAVNMSFLGLFTFTAPYLPWVLLAFTVLLHNVWPSGDLIGMAVGHAYYFLEDVFPRMEGHLDHRPLATPWILKRVFGDLMRDRADPTLPEANGGVGVVGLPAVDGGAGNDEPEQQ</sequence>
<evidence type="ECO:0000256" key="1">
    <source>
        <dbReference type="ARBA" id="ARBA00004477"/>
    </source>
</evidence>
<comment type="similarity">
    <text evidence="2 7">Belongs to the derlin family.</text>
</comment>
<dbReference type="Pfam" id="PF04511">
    <property type="entry name" value="DER1"/>
    <property type="match status" value="1"/>
</dbReference>
<protein>
    <recommendedName>
        <fullName evidence="7">Derlin</fullName>
    </recommendedName>
</protein>
<keyword evidence="4 7" id="KW-0256">Endoplasmic reticulum</keyword>
<dbReference type="AlphaFoldDB" id="A0A507C919"/>
<evidence type="ECO:0000313" key="8">
    <source>
        <dbReference type="EMBL" id="TPX37557.1"/>
    </source>
</evidence>
<feature type="transmembrane region" description="Helical" evidence="7">
    <location>
        <begin position="74"/>
        <end position="92"/>
    </location>
</feature>
<dbReference type="RefSeq" id="XP_031027468.1">
    <property type="nucleotide sequence ID" value="XM_031166384.1"/>
</dbReference>
<proteinExistence type="inferred from homology"/>
<dbReference type="SUPFAM" id="SSF144091">
    <property type="entry name" value="Rhomboid-like"/>
    <property type="match status" value="1"/>
</dbReference>
<evidence type="ECO:0000256" key="6">
    <source>
        <dbReference type="ARBA" id="ARBA00023136"/>
    </source>
</evidence>
<dbReference type="InterPro" id="IPR007599">
    <property type="entry name" value="DER1"/>
</dbReference>
<feature type="transmembrane region" description="Helical" evidence="7">
    <location>
        <begin position="46"/>
        <end position="62"/>
    </location>
</feature>
<dbReference type="GO" id="GO:0006950">
    <property type="term" value="P:response to stress"/>
    <property type="evidence" value="ECO:0007669"/>
    <property type="project" value="UniProtKB-ARBA"/>
</dbReference>
<keyword evidence="6 7" id="KW-0472">Membrane</keyword>
<dbReference type="OrthoDB" id="1716531at2759"/>
<evidence type="ECO:0000313" key="9">
    <source>
        <dbReference type="Proteomes" id="UP000319731"/>
    </source>
</evidence>
<comment type="subcellular location">
    <subcellularLocation>
        <location evidence="1 7">Endoplasmic reticulum membrane</location>
        <topology evidence="1 7">Multi-pass membrane protein</topology>
    </subcellularLocation>
</comment>
<evidence type="ECO:0000256" key="2">
    <source>
        <dbReference type="ARBA" id="ARBA00008917"/>
    </source>
</evidence>
<keyword evidence="9" id="KW-1185">Reference proteome</keyword>
<comment type="caution">
    <text evidence="8">The sequence shown here is derived from an EMBL/GenBank/DDBJ whole genome shotgun (WGS) entry which is preliminary data.</text>
</comment>
<evidence type="ECO:0000256" key="4">
    <source>
        <dbReference type="ARBA" id="ARBA00022824"/>
    </source>
</evidence>
<feature type="transmembrane region" description="Helical" evidence="7">
    <location>
        <begin position="21"/>
        <end position="40"/>
    </location>
</feature>
<evidence type="ECO:0000256" key="7">
    <source>
        <dbReference type="RuleBase" id="RU363059"/>
    </source>
</evidence>
<gene>
    <name evidence="8" type="ORF">SmJEL517_g00455</name>
</gene>
<keyword evidence="5 7" id="KW-1133">Transmembrane helix</keyword>
<comment type="function">
    <text evidence="7">May be involved in the degradation of misfolded endoplasmic reticulum (ER) luminal proteins.</text>
</comment>
<evidence type="ECO:0000256" key="5">
    <source>
        <dbReference type="ARBA" id="ARBA00022989"/>
    </source>
</evidence>
<dbReference type="GeneID" id="42001681"/>
<reference evidence="8 9" key="1">
    <citation type="journal article" date="2019" name="Sci. Rep.">
        <title>Comparative genomics of chytrid fungi reveal insights into the obligate biotrophic and pathogenic lifestyle of Synchytrium endobioticum.</title>
        <authorList>
            <person name="van de Vossenberg B.T.L.H."/>
            <person name="Warris S."/>
            <person name="Nguyen H.D.T."/>
            <person name="van Gent-Pelzer M.P.E."/>
            <person name="Joly D.L."/>
            <person name="van de Geest H.C."/>
            <person name="Bonants P.J.M."/>
            <person name="Smith D.S."/>
            <person name="Levesque C.A."/>
            <person name="van der Lee T.A.J."/>
        </authorList>
    </citation>
    <scope>NUCLEOTIDE SEQUENCE [LARGE SCALE GENOMIC DNA]</scope>
    <source>
        <strain evidence="8 9">JEL517</strain>
    </source>
</reference>
<comment type="caution">
    <text evidence="7">Lacks conserved residue(s) required for the propagation of feature annotation.</text>
</comment>
<organism evidence="8 9">
    <name type="scientific">Synchytrium microbalum</name>
    <dbReference type="NCBI Taxonomy" id="1806994"/>
    <lineage>
        <taxon>Eukaryota</taxon>
        <taxon>Fungi</taxon>
        <taxon>Fungi incertae sedis</taxon>
        <taxon>Chytridiomycota</taxon>
        <taxon>Chytridiomycota incertae sedis</taxon>
        <taxon>Chytridiomycetes</taxon>
        <taxon>Synchytriales</taxon>
        <taxon>Synchytriaceae</taxon>
        <taxon>Synchytrium</taxon>
    </lineage>
</organism>
<dbReference type="STRING" id="1806994.A0A507C919"/>
<dbReference type="Proteomes" id="UP000319731">
    <property type="component" value="Unassembled WGS sequence"/>
</dbReference>
<dbReference type="EMBL" id="QEAO01000002">
    <property type="protein sequence ID" value="TPX37557.1"/>
    <property type="molecule type" value="Genomic_DNA"/>
</dbReference>
<evidence type="ECO:0000256" key="3">
    <source>
        <dbReference type="ARBA" id="ARBA00022692"/>
    </source>
</evidence>
<dbReference type="InterPro" id="IPR035952">
    <property type="entry name" value="Rhomboid-like_sf"/>
</dbReference>
<dbReference type="PANTHER" id="PTHR11009">
    <property type="entry name" value="DER1-LIKE PROTEIN, DERLIN"/>
    <property type="match status" value="1"/>
</dbReference>
<name>A0A507C919_9FUNG</name>